<organism evidence="2 3">
    <name type="scientific">Amylocarpus encephaloides</name>
    <dbReference type="NCBI Taxonomy" id="45428"/>
    <lineage>
        <taxon>Eukaryota</taxon>
        <taxon>Fungi</taxon>
        <taxon>Dikarya</taxon>
        <taxon>Ascomycota</taxon>
        <taxon>Pezizomycotina</taxon>
        <taxon>Leotiomycetes</taxon>
        <taxon>Helotiales</taxon>
        <taxon>Helotiales incertae sedis</taxon>
        <taxon>Amylocarpus</taxon>
    </lineage>
</organism>
<keyword evidence="3" id="KW-1185">Reference proteome</keyword>
<evidence type="ECO:0000313" key="2">
    <source>
        <dbReference type="EMBL" id="KAG9230394.1"/>
    </source>
</evidence>
<dbReference type="EMBL" id="MU251676">
    <property type="protein sequence ID" value="KAG9230394.1"/>
    <property type="molecule type" value="Genomic_DNA"/>
</dbReference>
<protein>
    <submittedName>
        <fullName evidence="2">BCS1 N terminal-domain-containing protein</fullName>
    </submittedName>
</protein>
<reference evidence="2" key="1">
    <citation type="journal article" date="2021" name="IMA Fungus">
        <title>Genomic characterization of three marine fungi, including Emericellopsis atlantica sp. nov. with signatures of a generalist lifestyle and marine biomass degradation.</title>
        <authorList>
            <person name="Hagestad O.C."/>
            <person name="Hou L."/>
            <person name="Andersen J.H."/>
            <person name="Hansen E.H."/>
            <person name="Altermark B."/>
            <person name="Li C."/>
            <person name="Kuhnert E."/>
            <person name="Cox R.J."/>
            <person name="Crous P.W."/>
            <person name="Spatafora J.W."/>
            <person name="Lail K."/>
            <person name="Amirebrahimi M."/>
            <person name="Lipzen A."/>
            <person name="Pangilinan J."/>
            <person name="Andreopoulos W."/>
            <person name="Hayes R.D."/>
            <person name="Ng V."/>
            <person name="Grigoriev I.V."/>
            <person name="Jackson S.A."/>
            <person name="Sutton T.D.S."/>
            <person name="Dobson A.D.W."/>
            <person name="Rama T."/>
        </authorList>
    </citation>
    <scope>NUCLEOTIDE SEQUENCE</scope>
    <source>
        <strain evidence="2">TRa018bII</strain>
    </source>
</reference>
<gene>
    <name evidence="2" type="ORF">BJ875DRAFT_445059</name>
</gene>
<evidence type="ECO:0000313" key="3">
    <source>
        <dbReference type="Proteomes" id="UP000824998"/>
    </source>
</evidence>
<feature type="domain" description="BCS1 N-terminal" evidence="1">
    <location>
        <begin position="74"/>
        <end position="179"/>
    </location>
</feature>
<sequence length="195" mass="22354">MSRLLAVSRVSNTHGHKAAKDADWSNRKCLWGRCLTLLVQGLHQLKPLDIALKSTATETEATAGNFVHHDTQLETCTSIVPLRYRKDAYDMLMLWISSQSFTQNARSSLITTDLASSLRSRNGLSNGGNANKKALYYTPWNRRFFMWYKGRLLVFRREYRAREFSSREEVTISCFGRSPYKVGFGSEEVFGRDKQ</sequence>
<accession>A0A9P7YB16</accession>
<name>A0A9P7YB16_9HELO</name>
<dbReference type="InterPro" id="IPR014851">
    <property type="entry name" value="BCS1_N"/>
</dbReference>
<evidence type="ECO:0000259" key="1">
    <source>
        <dbReference type="Pfam" id="PF08740"/>
    </source>
</evidence>
<comment type="caution">
    <text evidence="2">The sequence shown here is derived from an EMBL/GenBank/DDBJ whole genome shotgun (WGS) entry which is preliminary data.</text>
</comment>
<dbReference type="Proteomes" id="UP000824998">
    <property type="component" value="Unassembled WGS sequence"/>
</dbReference>
<dbReference type="AlphaFoldDB" id="A0A9P7YB16"/>
<dbReference type="Pfam" id="PF08740">
    <property type="entry name" value="BCS1_N"/>
    <property type="match status" value="1"/>
</dbReference>
<proteinExistence type="predicted"/>
<dbReference type="OrthoDB" id="10251412at2759"/>